<evidence type="ECO:0000256" key="1">
    <source>
        <dbReference type="ARBA" id="ARBA00023002"/>
    </source>
</evidence>
<dbReference type="PANTHER" id="PTHR43580">
    <property type="entry name" value="OXIDOREDUCTASE GLYR1-RELATED"/>
    <property type="match status" value="1"/>
</dbReference>
<keyword evidence="4" id="KW-1185">Reference proteome</keyword>
<gene>
    <name evidence="3" type="ordered locus">Shell_0574</name>
</gene>
<sequence length="288" mass="31722">MKAGIIGTGLMGSALAKCLSSKGIDLLVYNRTRSKAEKLCEDIKCKVVDSPKDMSVADYIVIFVFDDEALDNVVFGDNGLAYMDNKEVYILNSSTVSPRISAVINKKLSSLGFKHYYEAPVYGSVDEASSCSLVSMLAGSSKNLDDVVEFAKNYSVETIYVGEIPKAMALKLSLNNIGLSLPPIIAESLAILESYNVDLEKFLHISEKLWFGRLVKRYIERIRNTGKIRFTVKGAAKDYRLISTTLSINEYPSILSSALKNFYTSAISKYGGVDYPKAANWILKKPLG</sequence>
<dbReference type="Gene3D" id="3.40.50.720">
    <property type="entry name" value="NAD(P)-binding Rossmann-like Domain"/>
    <property type="match status" value="1"/>
</dbReference>
<reference evidence="3 4" key="2">
    <citation type="journal article" date="2011" name="Stand. Genomic Sci.">
        <title>Complete genome sequence of Staphylothermus hellenicus P8.</title>
        <authorList>
            <person name="Anderson I."/>
            <person name="Wirth R."/>
            <person name="Lucas S."/>
            <person name="Copeland A."/>
            <person name="Lapidus A."/>
            <person name="Cheng J.F."/>
            <person name="Goodwin L."/>
            <person name="Pitluck S."/>
            <person name="Davenport K."/>
            <person name="Detter J.C."/>
            <person name="Han C."/>
            <person name="Tapia R."/>
            <person name="Land M."/>
            <person name="Hauser L."/>
            <person name="Pati A."/>
            <person name="Mikhailova N."/>
            <person name="Woyke T."/>
            <person name="Klenk H.P."/>
            <person name="Kyrpides N."/>
            <person name="Ivanova N."/>
        </authorList>
    </citation>
    <scope>NUCLEOTIDE SEQUENCE [LARGE SCALE GENOMIC DNA]</scope>
    <source>
        <strain evidence="4">DSM 12710 / JCM 10830 / BK20S6-10-b1 / P8</strain>
    </source>
</reference>
<dbReference type="STRING" id="591019.Shell_0574"/>
<dbReference type="InterPro" id="IPR036291">
    <property type="entry name" value="NAD(P)-bd_dom_sf"/>
</dbReference>
<dbReference type="eggNOG" id="arCOG00247">
    <property type="taxonomic scope" value="Archaea"/>
</dbReference>
<dbReference type="InterPro" id="IPR015815">
    <property type="entry name" value="HIBADH-related"/>
</dbReference>
<organism evidence="3 4">
    <name type="scientific">Staphylothermus hellenicus (strain DSM 12710 / JCM 10830 / BK20S6-10-b1 / P8)</name>
    <dbReference type="NCBI Taxonomy" id="591019"/>
    <lineage>
        <taxon>Archaea</taxon>
        <taxon>Thermoproteota</taxon>
        <taxon>Thermoprotei</taxon>
        <taxon>Desulfurococcales</taxon>
        <taxon>Desulfurococcaceae</taxon>
        <taxon>Staphylothermus</taxon>
    </lineage>
</organism>
<proteinExistence type="predicted"/>
<feature type="domain" description="6-phosphogluconate dehydrogenase NADP-binding" evidence="2">
    <location>
        <begin position="3"/>
        <end position="162"/>
    </location>
</feature>
<dbReference type="InterPro" id="IPR013328">
    <property type="entry name" value="6PGD_dom2"/>
</dbReference>
<dbReference type="PIRSF" id="PIRSF000103">
    <property type="entry name" value="HIBADH"/>
    <property type="match status" value="1"/>
</dbReference>
<dbReference type="SUPFAM" id="SSF48179">
    <property type="entry name" value="6-phosphogluconate dehydrogenase C-terminal domain-like"/>
    <property type="match status" value="1"/>
</dbReference>
<dbReference type="Proteomes" id="UP000002573">
    <property type="component" value="Chromosome"/>
</dbReference>
<dbReference type="InterPro" id="IPR006115">
    <property type="entry name" value="6PGDH_NADP-bd"/>
</dbReference>
<dbReference type="PANTHER" id="PTHR43580:SF2">
    <property type="entry name" value="CYTOKINE-LIKE NUCLEAR FACTOR N-PAC"/>
    <property type="match status" value="1"/>
</dbReference>
<dbReference type="GO" id="GO:0050661">
    <property type="term" value="F:NADP binding"/>
    <property type="evidence" value="ECO:0007669"/>
    <property type="project" value="InterPro"/>
</dbReference>
<dbReference type="KEGG" id="shc:Shell_0574"/>
<dbReference type="HOGENOM" id="CLU_035117_0_7_2"/>
<dbReference type="GeneID" id="9233863"/>
<keyword evidence="1" id="KW-0560">Oxidoreductase</keyword>
<dbReference type="GO" id="GO:0016491">
    <property type="term" value="F:oxidoreductase activity"/>
    <property type="evidence" value="ECO:0007669"/>
    <property type="project" value="UniProtKB-KW"/>
</dbReference>
<reference evidence="4" key="1">
    <citation type="submission" date="2010-05" db="EMBL/GenBank/DDBJ databases">
        <title>Complete sequence of Staphylothermus hellenicus DSM 12710.</title>
        <authorList>
            <consortium name="US DOE Joint Genome Institute"/>
            <person name="Lucas S."/>
            <person name="Copeland A."/>
            <person name="Lapidus A."/>
            <person name="Cheng J.-F."/>
            <person name="Bruce D."/>
            <person name="Goodwin L."/>
            <person name="Pitluck S."/>
            <person name="Davenport K."/>
            <person name="Detter J.C."/>
            <person name="Han C."/>
            <person name="Tapia R."/>
            <person name="Larimer F."/>
            <person name="Land M."/>
            <person name="Hauser L."/>
            <person name="Kyrpides N."/>
            <person name="Mikhailova N."/>
            <person name="Anderson I.J."/>
            <person name="Woyke T."/>
        </authorList>
    </citation>
    <scope>NUCLEOTIDE SEQUENCE [LARGE SCALE GENOMIC DNA]</scope>
    <source>
        <strain evidence="4">DSM 12710 / JCM 10830 / BK20S6-10-b1 / P8</strain>
    </source>
</reference>
<dbReference type="AlphaFoldDB" id="D7DC04"/>
<evidence type="ECO:0000259" key="2">
    <source>
        <dbReference type="Pfam" id="PF03446"/>
    </source>
</evidence>
<dbReference type="EMBL" id="CP002051">
    <property type="protein sequence ID" value="ADI31701.1"/>
    <property type="molecule type" value="Genomic_DNA"/>
</dbReference>
<dbReference type="Pfam" id="PF03446">
    <property type="entry name" value="NAD_binding_2"/>
    <property type="match status" value="1"/>
</dbReference>
<dbReference type="InterPro" id="IPR008927">
    <property type="entry name" value="6-PGluconate_DH-like_C_sf"/>
</dbReference>
<protein>
    <submittedName>
        <fullName evidence="3">6-phosphogluconate dehydrogenase NAD-binding protein</fullName>
    </submittedName>
</protein>
<evidence type="ECO:0000313" key="4">
    <source>
        <dbReference type="Proteomes" id="UP000002573"/>
    </source>
</evidence>
<dbReference type="Gene3D" id="1.10.1040.10">
    <property type="entry name" value="N-(1-d-carboxylethyl)-l-norvaline Dehydrogenase, domain 2"/>
    <property type="match status" value="1"/>
</dbReference>
<dbReference type="InterPro" id="IPR051265">
    <property type="entry name" value="HIBADH-related_NP60_sf"/>
</dbReference>
<name>D7DC04_STAHD</name>
<dbReference type="OrthoDB" id="23890at2157"/>
<dbReference type="RefSeq" id="WP_013142899.1">
    <property type="nucleotide sequence ID" value="NC_014205.1"/>
</dbReference>
<evidence type="ECO:0000313" key="3">
    <source>
        <dbReference type="EMBL" id="ADI31701.1"/>
    </source>
</evidence>
<accession>D7DC04</accession>
<dbReference type="SUPFAM" id="SSF51735">
    <property type="entry name" value="NAD(P)-binding Rossmann-fold domains"/>
    <property type="match status" value="1"/>
</dbReference>